<name>A0ABN1KLE5_9BURK</name>
<protein>
    <recommendedName>
        <fullName evidence="4">DUF2946 domain-containing protein</fullName>
    </recommendedName>
</protein>
<dbReference type="Proteomes" id="UP001500279">
    <property type="component" value="Unassembled WGS sequence"/>
</dbReference>
<evidence type="ECO:0000313" key="2">
    <source>
        <dbReference type="EMBL" id="GAA0770312.1"/>
    </source>
</evidence>
<keyword evidence="3" id="KW-1185">Reference proteome</keyword>
<feature type="signal peptide" evidence="1">
    <location>
        <begin position="1"/>
        <end position="23"/>
    </location>
</feature>
<feature type="chain" id="PRO_5047476819" description="DUF2946 domain-containing protein" evidence="1">
    <location>
        <begin position="24"/>
        <end position="104"/>
    </location>
</feature>
<reference evidence="2 3" key="1">
    <citation type="journal article" date="2019" name="Int. J. Syst. Evol. Microbiol.">
        <title>The Global Catalogue of Microorganisms (GCM) 10K type strain sequencing project: providing services to taxonomists for standard genome sequencing and annotation.</title>
        <authorList>
            <consortium name="The Broad Institute Genomics Platform"/>
            <consortium name="The Broad Institute Genome Sequencing Center for Infectious Disease"/>
            <person name="Wu L."/>
            <person name="Ma J."/>
        </authorList>
    </citation>
    <scope>NUCLEOTIDE SEQUENCE [LARGE SCALE GENOMIC DNA]</scope>
    <source>
        <strain evidence="2 3">JCM 15503</strain>
    </source>
</reference>
<keyword evidence="1" id="KW-0732">Signal</keyword>
<sequence length="104" mass="11068">MRKIWSSLWLSLFLLLAQQGAVLHEIGHLATSPQSASGLTGKVHVAGSACDDCLAFAQVASFVATSVPSLQLPPATHPWVTSRTFRARDADVPAHSARDPPILL</sequence>
<proteinExistence type="predicted"/>
<comment type="caution">
    <text evidence="2">The sequence shown here is derived from an EMBL/GenBank/DDBJ whole genome shotgun (WGS) entry which is preliminary data.</text>
</comment>
<gene>
    <name evidence="2" type="ORF">GCM10009107_61980</name>
</gene>
<evidence type="ECO:0000313" key="3">
    <source>
        <dbReference type="Proteomes" id="UP001500279"/>
    </source>
</evidence>
<evidence type="ECO:0000256" key="1">
    <source>
        <dbReference type="SAM" id="SignalP"/>
    </source>
</evidence>
<evidence type="ECO:0008006" key="4">
    <source>
        <dbReference type="Google" id="ProtNLM"/>
    </source>
</evidence>
<dbReference type="RefSeq" id="WP_141287179.1">
    <property type="nucleotide sequence ID" value="NZ_BAAAEW010000049.1"/>
</dbReference>
<accession>A0ABN1KLE5</accession>
<dbReference type="EMBL" id="BAAAEW010000049">
    <property type="protein sequence ID" value="GAA0770312.1"/>
    <property type="molecule type" value="Genomic_DNA"/>
</dbReference>
<organism evidence="2 3">
    <name type="scientific">Ideonella azotifigens</name>
    <dbReference type="NCBI Taxonomy" id="513160"/>
    <lineage>
        <taxon>Bacteria</taxon>
        <taxon>Pseudomonadati</taxon>
        <taxon>Pseudomonadota</taxon>
        <taxon>Betaproteobacteria</taxon>
        <taxon>Burkholderiales</taxon>
        <taxon>Sphaerotilaceae</taxon>
        <taxon>Ideonella</taxon>
    </lineage>
</organism>